<evidence type="ECO:0000256" key="8">
    <source>
        <dbReference type="ARBA" id="ARBA00023136"/>
    </source>
</evidence>
<feature type="transmembrane region" description="Helical" evidence="10">
    <location>
        <begin position="367"/>
        <end position="385"/>
    </location>
</feature>
<dbReference type="SMART" id="SM00382">
    <property type="entry name" value="AAA"/>
    <property type="match status" value="2"/>
</dbReference>
<dbReference type="CDD" id="cd18580">
    <property type="entry name" value="ABC_6TM_ABCC_D2"/>
    <property type="match status" value="1"/>
</dbReference>
<keyword evidence="4" id="KW-0677">Repeat</keyword>
<dbReference type="InterPro" id="IPR044726">
    <property type="entry name" value="ABCC_6TM_D2"/>
</dbReference>
<feature type="transmembrane region" description="Helical" evidence="10">
    <location>
        <begin position="1229"/>
        <end position="1250"/>
    </location>
</feature>
<evidence type="ECO:0000259" key="11">
    <source>
        <dbReference type="PROSITE" id="PS50893"/>
    </source>
</evidence>
<dbReference type="GO" id="GO:0005774">
    <property type="term" value="C:vacuolar membrane"/>
    <property type="evidence" value="ECO:0007669"/>
    <property type="project" value="UniProtKB-SubCell"/>
</dbReference>
<dbReference type="InterPro" id="IPR011527">
    <property type="entry name" value="ABC1_TM_dom"/>
</dbReference>
<keyword evidence="14" id="KW-1185">Reference proteome</keyword>
<evidence type="ECO:0000256" key="1">
    <source>
        <dbReference type="ARBA" id="ARBA00004128"/>
    </source>
</evidence>
<dbReference type="InterPro" id="IPR036640">
    <property type="entry name" value="ABC1_TM_sf"/>
</dbReference>
<feature type="transmembrane region" description="Helical" evidence="10">
    <location>
        <begin position="397"/>
        <end position="417"/>
    </location>
</feature>
<name>A0AAV9XW99_9CRYT</name>
<dbReference type="GO" id="GO:0005524">
    <property type="term" value="F:ATP binding"/>
    <property type="evidence" value="ECO:0007669"/>
    <property type="project" value="UniProtKB-KW"/>
</dbReference>
<evidence type="ECO:0000256" key="10">
    <source>
        <dbReference type="SAM" id="Phobius"/>
    </source>
</evidence>
<feature type="domain" description="ABC transporter" evidence="11">
    <location>
        <begin position="612"/>
        <end position="851"/>
    </location>
</feature>
<dbReference type="SUPFAM" id="SSF52540">
    <property type="entry name" value="P-loop containing nucleoside triphosphate hydrolases"/>
    <property type="match status" value="2"/>
</dbReference>
<dbReference type="Gene3D" id="1.20.1560.10">
    <property type="entry name" value="ABC transporter type 1, transmembrane domain"/>
    <property type="match status" value="2"/>
</dbReference>
<feature type="transmembrane region" description="Helical" evidence="10">
    <location>
        <begin position="280"/>
        <end position="303"/>
    </location>
</feature>
<keyword evidence="5" id="KW-0547">Nucleotide-binding</keyword>
<evidence type="ECO:0000256" key="2">
    <source>
        <dbReference type="ARBA" id="ARBA00022448"/>
    </source>
</evidence>
<dbReference type="Proteomes" id="UP001311799">
    <property type="component" value="Unassembled WGS sequence"/>
</dbReference>
<accession>A0AAV9XW99</accession>
<dbReference type="SUPFAM" id="SSF90123">
    <property type="entry name" value="ABC transporter transmembrane region"/>
    <property type="match status" value="2"/>
</dbReference>
<evidence type="ECO:0000256" key="4">
    <source>
        <dbReference type="ARBA" id="ARBA00022737"/>
    </source>
</evidence>
<feature type="domain" description="ABC transmembrane type-1" evidence="12">
    <location>
        <begin position="104"/>
        <end position="386"/>
    </location>
</feature>
<gene>
    <name evidence="13" type="ORF">RS030_4595</name>
</gene>
<feature type="transmembrane region" description="Helical" evidence="10">
    <location>
        <begin position="1039"/>
        <end position="1058"/>
    </location>
</feature>
<comment type="caution">
    <text evidence="13">The sequence shown here is derived from an EMBL/GenBank/DDBJ whole genome shotgun (WGS) entry which is preliminary data.</text>
</comment>
<dbReference type="PROSITE" id="PS50929">
    <property type="entry name" value="ABC_TM1F"/>
    <property type="match status" value="2"/>
</dbReference>
<dbReference type="PANTHER" id="PTHR24223:SF443">
    <property type="entry name" value="MULTIDRUG-RESISTANCE LIKE PROTEIN 1, ISOFORM I"/>
    <property type="match status" value="1"/>
</dbReference>
<feature type="domain" description="ABC transporter" evidence="11">
    <location>
        <begin position="1347"/>
        <end position="1686"/>
    </location>
</feature>
<keyword evidence="3 10" id="KW-0812">Transmembrane</keyword>
<comment type="subcellular location">
    <subcellularLocation>
        <location evidence="1">Vacuole membrane</location>
        <topology evidence="1">Multi-pass membrane protein</topology>
    </subcellularLocation>
</comment>
<dbReference type="Pfam" id="PF00664">
    <property type="entry name" value="ABC_membrane"/>
    <property type="match status" value="2"/>
</dbReference>
<dbReference type="Gene3D" id="3.40.50.300">
    <property type="entry name" value="P-loop containing nucleotide triphosphate hydrolases"/>
    <property type="match status" value="2"/>
</dbReference>
<dbReference type="InterPro" id="IPR017871">
    <property type="entry name" value="ABC_transporter-like_CS"/>
</dbReference>
<feature type="region of interest" description="Disordered" evidence="9">
    <location>
        <begin position="911"/>
        <end position="937"/>
    </location>
</feature>
<dbReference type="InterPro" id="IPR003593">
    <property type="entry name" value="AAA+_ATPase"/>
</dbReference>
<evidence type="ECO:0000313" key="14">
    <source>
        <dbReference type="Proteomes" id="UP001311799"/>
    </source>
</evidence>
<dbReference type="InterPro" id="IPR027417">
    <property type="entry name" value="P-loop_NTPase"/>
</dbReference>
<dbReference type="PANTHER" id="PTHR24223">
    <property type="entry name" value="ATP-BINDING CASSETTE SUB-FAMILY C"/>
    <property type="match status" value="1"/>
</dbReference>
<keyword evidence="6" id="KW-0067">ATP-binding</keyword>
<keyword evidence="8 10" id="KW-0472">Membrane</keyword>
<evidence type="ECO:0000256" key="5">
    <source>
        <dbReference type="ARBA" id="ARBA00022741"/>
    </source>
</evidence>
<keyword evidence="7 10" id="KW-1133">Transmembrane helix</keyword>
<evidence type="ECO:0000256" key="7">
    <source>
        <dbReference type="ARBA" id="ARBA00022989"/>
    </source>
</evidence>
<evidence type="ECO:0000313" key="13">
    <source>
        <dbReference type="EMBL" id="KAK6588460.1"/>
    </source>
</evidence>
<evidence type="ECO:0000256" key="6">
    <source>
        <dbReference type="ARBA" id="ARBA00022840"/>
    </source>
</evidence>
<feature type="transmembrane region" description="Helical" evidence="10">
    <location>
        <begin position="89"/>
        <end position="109"/>
    </location>
</feature>
<protein>
    <submittedName>
        <fullName evidence="13">ABC transporter with 9x transmembrande domains and 2xAAA</fullName>
    </submittedName>
</protein>
<dbReference type="InterPro" id="IPR003439">
    <property type="entry name" value="ABC_transporter-like_ATP-bd"/>
</dbReference>
<keyword evidence="2" id="KW-0813">Transport</keyword>
<evidence type="ECO:0000256" key="3">
    <source>
        <dbReference type="ARBA" id="ARBA00022692"/>
    </source>
</evidence>
<feature type="compositionally biased region" description="Polar residues" evidence="9">
    <location>
        <begin position="925"/>
        <end position="937"/>
    </location>
</feature>
<reference evidence="13 14" key="1">
    <citation type="submission" date="2023-10" db="EMBL/GenBank/DDBJ databases">
        <title>Comparative genomics analysis reveals potential genetic determinants of host preference in Cryptosporidium xiaoi.</title>
        <authorList>
            <person name="Xiao L."/>
            <person name="Li J."/>
        </authorList>
    </citation>
    <scope>NUCLEOTIDE SEQUENCE [LARGE SCALE GENOMIC DNA]</scope>
    <source>
        <strain evidence="13 14">52996</strain>
    </source>
</reference>
<dbReference type="PROSITE" id="PS50893">
    <property type="entry name" value="ABC_TRANSPORTER_2"/>
    <property type="match status" value="2"/>
</dbReference>
<dbReference type="Pfam" id="PF00005">
    <property type="entry name" value="ABC_tran"/>
    <property type="match status" value="2"/>
</dbReference>
<feature type="transmembrane region" description="Helical" evidence="10">
    <location>
        <begin position="252"/>
        <end position="273"/>
    </location>
</feature>
<dbReference type="GO" id="GO:0016887">
    <property type="term" value="F:ATP hydrolysis activity"/>
    <property type="evidence" value="ECO:0007669"/>
    <property type="project" value="InterPro"/>
</dbReference>
<proteinExistence type="predicted"/>
<dbReference type="PROSITE" id="PS00211">
    <property type="entry name" value="ABC_TRANSPORTER_1"/>
    <property type="match status" value="1"/>
</dbReference>
<feature type="domain" description="ABC transmembrane type-1" evidence="12">
    <location>
        <begin position="996"/>
        <end position="1294"/>
    </location>
</feature>
<evidence type="ECO:0000259" key="12">
    <source>
        <dbReference type="PROSITE" id="PS50929"/>
    </source>
</evidence>
<feature type="transmembrane region" description="Helical" evidence="10">
    <location>
        <begin position="1114"/>
        <end position="1132"/>
    </location>
</feature>
<feature type="transmembrane region" description="Helical" evidence="10">
    <location>
        <begin position="1138"/>
        <end position="1158"/>
    </location>
</feature>
<feature type="transmembrane region" description="Helical" evidence="10">
    <location>
        <begin position="151"/>
        <end position="171"/>
    </location>
</feature>
<sequence>MVLNKISNKNANMIKRSNKNIEYAGGSNMWCKLLFTWITPWMSKFFDGGITSDDLPRLPENDEVLYWTKRLEKAVDEEERISKLKGRSLRLYIPLLKVFWFQSLLVLLSKLFYDALQTLATLALRSFVASLEPKEININGEVIERNNRTNYLMGTTFIILTLIKILVEIHYSYWCGRVSLRIQGSLISMIFKRVVHWKASVISCESNSLGKSARKSTILRHIESRKIQDNEAVASSNIFNLIVVDSLAVEGFLINGIECFVFPLRIIIAYLVLRDSLGSSITIFGIITLIIFLVLSFTCQIIASSYKTPFMKARDKRIDRCHEVLSEIRTLQMMGLQDVANERVMKCRRVEMNANQKRNALSLIGNWIGYQMSGISQLVLILLAIYTGIQNSRLNNVPLVVSASVGVTTLKVLFSLLGPCRNLSVYSFATIEAIISFNRFQSFIRSRPMDLKHCNSHSVTSKSIDNRNNKSRFIVTDWDSDNNNNESSSSETDFLLNNNMSLDKKKTGNGTDAETEIEIKREIYQLAKDIDKYEGVEEENNSDNEQQIMAVDSKTIVLMRDSSYSWKNNNIGGMKSNRTRNNHTCRKVNEFKNKHDTVNTSSNGANYERVVEKNSDIASNDSNTFKLRNINISLSLGETIIVVGSPGSGKTTLMNAILDEIVQESGITYVKPRETKAPIAYASQIPWIPSGSIKNTILFGREFNQIKYDKVLECCRLIQDFDTWQDGDLRIVDEGGCSLSGGQRARICLARALYSLPDVVFENTDFNKQSIKENFVDTKTDNNGLEAISNVCNDNESSLLYLLDDIFVSLDPGVSKSIFKNLFGSYGLLRSVGTILSIDYNNLSFLMSSKKAFESFNPNILVLDEGSPVFYGTYKSYISDLRYSLQDVSFGKALTDEEKCNRDYHCYSDDGNRSDQDHDYDDDSNISGRNSSNNKLENGNIVMEHGKNNSENAFSITNTKSETLRKVMEKEGRVTGVVSGKTYIWYFSKLKWSWTISLFILCFLKTVFDKGTDYYMGSYTSRKPSSSVSDSIYEGQKFALFYFLLSIIQLGVSSMVFIGEAICGIRAANDIHNNIFVNVLNAPLCFFDSNPVGRILSRFSTDLLMIDNLPIMKIATVLVGGMNVVFQCIVVLNAKASLIFLFPIIGLGIYYLVARYFLRSSRELQRMCLVLYSPLCGVFSEAMSGGPIIRAYRAQYHYMSQGNEIIDLMQRAKYMQLCSKEWSSLRTQLLTFPLTILSSGFVTSILSNLFSNTSLNTSANTGTGAGIVGIALYYSESIASNIGMVITSYVNMEKEMISAERLNKYDETLKTEKLHVTSSHICRIIKNDNDLNANCDDSTNVSKRLGIEIKDLQVRYRRPNSNPCEDTEDIYFPPSINGMNAITGPNEHIGIIGRTGSGKSTFLQAILGLVPITKGYVLLDSKPIHEMSPVDKERLIGILPQVPLILKGWTVENFLDPYKRFSKDEIWNALNICGLSGMIKSLPYGKMLDAVIVPDSYKEDTNTFNQRNKSNNKYKRRDIYGNFNGDKYINSRNVDNCDVKNNSDNDKFESGLEFDKHKSVPLSSASSASSLCPNSGDFEDERYLSDSQLRYLSLARLVLYAKDYRLILVDEPPPDVSHEDTVDYVPIHQLLRQYFPHCTVFVVAHHAASLKNCNKVWVLGKGKILLEKNLDSNFSQDEMLHLFKVAESNETSSEASNF</sequence>
<dbReference type="EMBL" id="JAWDEY010000032">
    <property type="protein sequence ID" value="KAK6588460.1"/>
    <property type="molecule type" value="Genomic_DNA"/>
</dbReference>
<dbReference type="InterPro" id="IPR050173">
    <property type="entry name" value="ABC_transporter_C-like"/>
</dbReference>
<dbReference type="GO" id="GO:0140359">
    <property type="term" value="F:ABC-type transporter activity"/>
    <property type="evidence" value="ECO:0007669"/>
    <property type="project" value="InterPro"/>
</dbReference>
<evidence type="ECO:0000256" key="9">
    <source>
        <dbReference type="SAM" id="MobiDB-lite"/>
    </source>
</evidence>
<organism evidence="13 14">
    <name type="scientific">Cryptosporidium xiaoi</name>
    <dbReference type="NCBI Taxonomy" id="659607"/>
    <lineage>
        <taxon>Eukaryota</taxon>
        <taxon>Sar</taxon>
        <taxon>Alveolata</taxon>
        <taxon>Apicomplexa</taxon>
        <taxon>Conoidasida</taxon>
        <taxon>Coccidia</taxon>
        <taxon>Eucoccidiorida</taxon>
        <taxon>Eimeriorina</taxon>
        <taxon>Cryptosporidiidae</taxon>
        <taxon>Cryptosporidium</taxon>
    </lineage>
</organism>